<evidence type="ECO:0000256" key="2">
    <source>
        <dbReference type="ARBA" id="ARBA00012865"/>
    </source>
</evidence>
<name>A0A7W7RGA1_9ACTN</name>
<dbReference type="InterPro" id="IPR000871">
    <property type="entry name" value="Beta-lactam_class-A"/>
</dbReference>
<keyword evidence="6" id="KW-0732">Signal</keyword>
<comment type="caution">
    <text evidence="8">The sequence shown here is derived from an EMBL/GenBank/DDBJ whole genome shotgun (WGS) entry which is preliminary data.</text>
</comment>
<dbReference type="Pfam" id="PF13354">
    <property type="entry name" value="Beta-lactamase2"/>
    <property type="match status" value="1"/>
</dbReference>
<dbReference type="EMBL" id="JACHJT010000001">
    <property type="protein sequence ID" value="MBB4931449.1"/>
    <property type="molecule type" value="Genomic_DNA"/>
</dbReference>
<sequence length="303" mass="33060">MLERTARRAVFAAVAAFAVGASASCASDQEASPSSEAEEQPDRGQYEAEFERLQEEYDARLGVYALDTGSDTAVTHRPDERFAYASTFKPLACGAVLEQRSLEEMEEVVHYDAEDLVEYSPITEEHVDEGMTLVEVCDAAIRYSDNTAGNLLFRELGGPEGLQEALEGLGDKVTQVDRIETDLNEAKPGDSRDTTTTEAFAANLREYVIGDTLPEEERDLLREMLVENTTGDDVIRAGVPEDWEVGDKTGSPGYGGRNDIAIAWPPDGEPVILSIMSSRDEKDAERDDALIAEAAEVAVDALR</sequence>
<dbReference type="PRINTS" id="PR00118">
    <property type="entry name" value="BLACTAMASEA"/>
</dbReference>
<dbReference type="InterPro" id="IPR023650">
    <property type="entry name" value="Beta-lactam_class-A_AS"/>
</dbReference>
<proteinExistence type="inferred from homology"/>
<feature type="domain" description="Beta-lactamase class A catalytic" evidence="7">
    <location>
        <begin position="62"/>
        <end position="276"/>
    </location>
</feature>
<dbReference type="RefSeq" id="WP_184577632.1">
    <property type="nucleotide sequence ID" value="NZ_JACHJT010000001.1"/>
</dbReference>
<dbReference type="EC" id="3.5.2.6" evidence="2 5"/>
<accession>A0A7W7RGA1</accession>
<evidence type="ECO:0000313" key="9">
    <source>
        <dbReference type="Proteomes" id="UP000523007"/>
    </source>
</evidence>
<gene>
    <name evidence="8" type="ORF">F4561_002269</name>
</gene>
<dbReference type="NCBIfam" id="NF033103">
    <property type="entry name" value="bla_class_A"/>
    <property type="match status" value="1"/>
</dbReference>
<reference evidence="8 9" key="1">
    <citation type="submission" date="2020-08" db="EMBL/GenBank/DDBJ databases">
        <title>Sequencing the genomes of 1000 actinobacteria strains.</title>
        <authorList>
            <person name="Klenk H.-P."/>
        </authorList>
    </citation>
    <scope>NUCLEOTIDE SEQUENCE [LARGE SCALE GENOMIC DNA]</scope>
    <source>
        <strain evidence="8 9">DSM 102030</strain>
    </source>
</reference>
<keyword evidence="3 5" id="KW-0378">Hydrolase</keyword>
<comment type="catalytic activity">
    <reaction evidence="5">
        <text>a beta-lactam + H2O = a substituted beta-amino acid</text>
        <dbReference type="Rhea" id="RHEA:20401"/>
        <dbReference type="ChEBI" id="CHEBI:15377"/>
        <dbReference type="ChEBI" id="CHEBI:35627"/>
        <dbReference type="ChEBI" id="CHEBI:140347"/>
        <dbReference type="EC" id="3.5.2.6"/>
    </reaction>
</comment>
<dbReference type="InterPro" id="IPR045155">
    <property type="entry name" value="Beta-lactam_cat"/>
</dbReference>
<dbReference type="AlphaFoldDB" id="A0A7W7RGA1"/>
<evidence type="ECO:0000256" key="3">
    <source>
        <dbReference type="ARBA" id="ARBA00022801"/>
    </source>
</evidence>
<dbReference type="InterPro" id="IPR012338">
    <property type="entry name" value="Beta-lactam/transpept-like"/>
</dbReference>
<dbReference type="PROSITE" id="PS00146">
    <property type="entry name" value="BETA_LACTAMASE_A"/>
    <property type="match status" value="1"/>
</dbReference>
<dbReference type="SUPFAM" id="SSF56601">
    <property type="entry name" value="beta-lactamase/transpeptidase-like"/>
    <property type="match status" value="1"/>
</dbReference>
<dbReference type="GO" id="GO:0008800">
    <property type="term" value="F:beta-lactamase activity"/>
    <property type="evidence" value="ECO:0007669"/>
    <property type="project" value="UniProtKB-UniRule"/>
</dbReference>
<feature type="chain" id="PRO_5031112197" description="Beta-lactamase" evidence="6">
    <location>
        <begin position="27"/>
        <end position="303"/>
    </location>
</feature>
<evidence type="ECO:0000256" key="5">
    <source>
        <dbReference type="RuleBase" id="RU361140"/>
    </source>
</evidence>
<protein>
    <recommendedName>
        <fullName evidence="2 5">Beta-lactamase</fullName>
        <ecNumber evidence="2 5">3.5.2.6</ecNumber>
    </recommendedName>
</protein>
<keyword evidence="9" id="KW-1185">Reference proteome</keyword>
<evidence type="ECO:0000313" key="8">
    <source>
        <dbReference type="EMBL" id="MBB4931449.1"/>
    </source>
</evidence>
<dbReference type="PANTHER" id="PTHR35333:SF3">
    <property type="entry name" value="BETA-LACTAMASE-TYPE TRANSPEPTIDASE FOLD CONTAINING PROTEIN"/>
    <property type="match status" value="1"/>
</dbReference>
<dbReference type="GO" id="GO:0046677">
    <property type="term" value="P:response to antibiotic"/>
    <property type="evidence" value="ECO:0007669"/>
    <property type="project" value="UniProtKB-UniRule"/>
</dbReference>
<dbReference type="GO" id="GO:0030655">
    <property type="term" value="P:beta-lactam antibiotic catabolic process"/>
    <property type="evidence" value="ECO:0007669"/>
    <property type="project" value="InterPro"/>
</dbReference>
<feature type="signal peptide" evidence="6">
    <location>
        <begin position="1"/>
        <end position="26"/>
    </location>
</feature>
<dbReference type="Gene3D" id="3.40.710.10">
    <property type="entry name" value="DD-peptidase/beta-lactamase superfamily"/>
    <property type="match status" value="1"/>
</dbReference>
<organism evidence="8 9">
    <name type="scientific">Lipingzhangella halophila</name>
    <dbReference type="NCBI Taxonomy" id="1783352"/>
    <lineage>
        <taxon>Bacteria</taxon>
        <taxon>Bacillati</taxon>
        <taxon>Actinomycetota</taxon>
        <taxon>Actinomycetes</taxon>
        <taxon>Streptosporangiales</taxon>
        <taxon>Nocardiopsidaceae</taxon>
        <taxon>Lipingzhangella</taxon>
    </lineage>
</organism>
<comment type="similarity">
    <text evidence="1 5">Belongs to the class-A beta-lactamase family.</text>
</comment>
<evidence type="ECO:0000256" key="6">
    <source>
        <dbReference type="SAM" id="SignalP"/>
    </source>
</evidence>
<dbReference type="PANTHER" id="PTHR35333">
    <property type="entry name" value="BETA-LACTAMASE"/>
    <property type="match status" value="1"/>
</dbReference>
<evidence type="ECO:0000256" key="1">
    <source>
        <dbReference type="ARBA" id="ARBA00009009"/>
    </source>
</evidence>
<keyword evidence="4 5" id="KW-0046">Antibiotic resistance</keyword>
<evidence type="ECO:0000256" key="4">
    <source>
        <dbReference type="ARBA" id="ARBA00023251"/>
    </source>
</evidence>
<evidence type="ECO:0000259" key="7">
    <source>
        <dbReference type="Pfam" id="PF13354"/>
    </source>
</evidence>
<dbReference type="Proteomes" id="UP000523007">
    <property type="component" value="Unassembled WGS sequence"/>
</dbReference>
<dbReference type="PROSITE" id="PS51257">
    <property type="entry name" value="PROKAR_LIPOPROTEIN"/>
    <property type="match status" value="1"/>
</dbReference>